<accession>A0ABV5FTH2</accession>
<evidence type="ECO:0000313" key="1">
    <source>
        <dbReference type="EMBL" id="MFB9069925.1"/>
    </source>
</evidence>
<evidence type="ECO:0000313" key="2">
    <source>
        <dbReference type="Proteomes" id="UP001589575"/>
    </source>
</evidence>
<name>A0ABV5FTH2_9MICC</name>
<reference evidence="1 2" key="1">
    <citation type="submission" date="2024-09" db="EMBL/GenBank/DDBJ databases">
        <authorList>
            <person name="Sun Q."/>
            <person name="Mori K."/>
        </authorList>
    </citation>
    <scope>NUCLEOTIDE SEQUENCE [LARGE SCALE GENOMIC DNA]</scope>
    <source>
        <strain evidence="1 2">CCM 7609</strain>
    </source>
</reference>
<dbReference type="EMBL" id="JBHMFI010000001">
    <property type="protein sequence ID" value="MFB9069925.1"/>
    <property type="molecule type" value="Genomic_DNA"/>
</dbReference>
<organism evidence="1 2">
    <name type="scientific">Citricoccus parietis</name>
    <dbReference type="NCBI Taxonomy" id="592307"/>
    <lineage>
        <taxon>Bacteria</taxon>
        <taxon>Bacillati</taxon>
        <taxon>Actinomycetota</taxon>
        <taxon>Actinomycetes</taxon>
        <taxon>Micrococcales</taxon>
        <taxon>Micrococcaceae</taxon>
        <taxon>Citricoccus</taxon>
    </lineage>
</organism>
<keyword evidence="2" id="KW-1185">Reference proteome</keyword>
<proteinExistence type="predicted"/>
<sequence length="56" mass="6104">MTQAECPRGAVHCLIQHCPRGATTPAMPFAGNWPACRRHPSYVDRSTAIQSSRSGH</sequence>
<comment type="caution">
    <text evidence="1">The sequence shown here is derived from an EMBL/GenBank/DDBJ whole genome shotgun (WGS) entry which is preliminary data.</text>
</comment>
<protein>
    <submittedName>
        <fullName evidence="1">Uncharacterized protein</fullName>
    </submittedName>
</protein>
<dbReference type="Proteomes" id="UP001589575">
    <property type="component" value="Unassembled WGS sequence"/>
</dbReference>
<gene>
    <name evidence="1" type="ORF">ACFFX0_01425</name>
</gene>